<dbReference type="Pfam" id="PF00270">
    <property type="entry name" value="DEAD"/>
    <property type="match status" value="1"/>
</dbReference>
<dbReference type="PROSITE" id="PS51192">
    <property type="entry name" value="HELICASE_ATP_BIND_1"/>
    <property type="match status" value="1"/>
</dbReference>
<organism evidence="10 11">
    <name type="scientific">Puccinia graminis f. sp. tritici</name>
    <dbReference type="NCBI Taxonomy" id="56615"/>
    <lineage>
        <taxon>Eukaryota</taxon>
        <taxon>Fungi</taxon>
        <taxon>Dikarya</taxon>
        <taxon>Basidiomycota</taxon>
        <taxon>Pucciniomycotina</taxon>
        <taxon>Pucciniomycetes</taxon>
        <taxon>Pucciniales</taxon>
        <taxon>Pucciniaceae</taxon>
        <taxon>Puccinia</taxon>
    </lineage>
</organism>
<feature type="domain" description="Helicase ATP-binding" evidence="8">
    <location>
        <begin position="52"/>
        <end position="246"/>
    </location>
</feature>
<dbReference type="EC" id="5.6.2.4" evidence="7"/>
<reference evidence="10 11" key="1">
    <citation type="submission" date="2019-05" db="EMBL/GenBank/DDBJ databases">
        <title>Emergence of the Ug99 lineage of the wheat stem rust pathogen through somatic hybridization.</title>
        <authorList>
            <person name="Li F."/>
            <person name="Upadhyaya N.M."/>
            <person name="Sperschneider J."/>
            <person name="Matny O."/>
            <person name="Nguyen-Phuc H."/>
            <person name="Mago R."/>
            <person name="Raley C."/>
            <person name="Miller M.E."/>
            <person name="Silverstein K.A.T."/>
            <person name="Henningsen E."/>
            <person name="Hirsch C.D."/>
            <person name="Visser B."/>
            <person name="Pretorius Z.A."/>
            <person name="Steffenson B.J."/>
            <person name="Schwessinger B."/>
            <person name="Dodds P.N."/>
            <person name="Figueroa M."/>
        </authorList>
    </citation>
    <scope>NUCLEOTIDE SEQUENCE [LARGE SCALE GENOMIC DNA]</scope>
    <source>
        <strain evidence="10 11">Ug99</strain>
    </source>
</reference>
<dbReference type="EMBL" id="VDEP01000237">
    <property type="protein sequence ID" value="KAA1121714.1"/>
    <property type="molecule type" value="Genomic_DNA"/>
</dbReference>
<evidence type="ECO:0000256" key="4">
    <source>
        <dbReference type="ARBA" id="ARBA00023125"/>
    </source>
</evidence>
<dbReference type="InterPro" id="IPR014001">
    <property type="entry name" value="Helicase_ATP-bd"/>
</dbReference>
<dbReference type="PROSITE" id="PS51194">
    <property type="entry name" value="HELICASE_CTER"/>
    <property type="match status" value="1"/>
</dbReference>
<comment type="similarity">
    <text evidence="1">Belongs to the helicase family. RecQ subfamily.</text>
</comment>
<proteinExistence type="inferred from homology"/>
<name>A0A5B0RA71_PUCGR</name>
<evidence type="ECO:0000256" key="1">
    <source>
        <dbReference type="ARBA" id="ARBA00005446"/>
    </source>
</evidence>
<sequence length="675" mass="74992">MSKNKAKVWKGTRITLLKKLIEKPDGSLSSAIAAQALKRYSVPAKPLQIKTVLHLAHGRNVMLLAGTGFGKSRIPELFHDLIPKDSKGVVLVLNPLDALGDNQVMEKTNAGFTAINLTKLTFNAEEAVKIRKGNYNFVYLSPEIFLNSKLFSRVYFSSEFQSRLALVVVDEAHLIYHWGMVKSTRGRKSSSALGRHEDRGVFRPSYGNLGGHLLARNAAPILLLSATCPPAAVQAIQRNLKLDASTLVTLKGELTHPEIRIIRVYMKSSLTSCADLSNIYGPASETPHNKIVPTLIYSGTRRRTGQVLEVLAGARGTPEEASNARSTWARRYHSCTGDRDKEDAAQDFAAGIFPVVSCTMALGLGQNWTRVRMVVHMGRGDPSAICQMMGQCGRDGKPGLAVLFVEKTRVNGKNNISQFAHSGIQNSDDRMDALAVTPVCLRVAFAIDNRHGYIPLSSSDENYMAEKAREAEENFACCRCSNCMPTQAEIMFESLSSMTLDNVDTMILKDISVESSWVKKKKPVTHRRAPTTPMDDADTVEIREQLLQVGTTWIAGKLSARSFILPEDIFGKDQIDCMIERIEELRTEEDVRVAVGGHYIEGLVTQLHKVIKIFKDSDIYQNHCARVRAEEEDKYVKKTPYKHLDDNQKKRKAELKLIDAAIKSKKINPSTHVED</sequence>
<dbReference type="GO" id="GO:0005737">
    <property type="term" value="C:cytoplasm"/>
    <property type="evidence" value="ECO:0007669"/>
    <property type="project" value="TreeGrafter"/>
</dbReference>
<dbReference type="AlphaFoldDB" id="A0A5B0RA71"/>
<dbReference type="GO" id="GO:0043138">
    <property type="term" value="F:3'-5' DNA helicase activity"/>
    <property type="evidence" value="ECO:0007669"/>
    <property type="project" value="UniProtKB-EC"/>
</dbReference>
<gene>
    <name evidence="10" type="primary">SGS1_90</name>
    <name evidence="10" type="ORF">PGTUg99_020773</name>
</gene>
<dbReference type="InterPro" id="IPR027417">
    <property type="entry name" value="P-loop_NTPase"/>
</dbReference>
<comment type="catalytic activity">
    <reaction evidence="6">
        <text>Couples ATP hydrolysis with the unwinding of duplex DNA by translocating in the 3'-5' direction.</text>
        <dbReference type="EC" id="5.6.2.4"/>
    </reaction>
</comment>
<dbReference type="InterPro" id="IPR001650">
    <property type="entry name" value="Helicase_C-like"/>
</dbReference>
<keyword evidence="4" id="KW-0238">DNA-binding</keyword>
<protein>
    <recommendedName>
        <fullName evidence="7">DNA 3'-5' helicase</fullName>
        <ecNumber evidence="7">5.6.2.4</ecNumber>
    </recommendedName>
</protein>
<dbReference type="GO" id="GO:0009378">
    <property type="term" value="F:four-way junction helicase activity"/>
    <property type="evidence" value="ECO:0007669"/>
    <property type="project" value="TreeGrafter"/>
</dbReference>
<dbReference type="GO" id="GO:0003677">
    <property type="term" value="F:DNA binding"/>
    <property type="evidence" value="ECO:0007669"/>
    <property type="project" value="UniProtKB-KW"/>
</dbReference>
<keyword evidence="5" id="KW-0413">Isomerase</keyword>
<dbReference type="Proteomes" id="UP000325313">
    <property type="component" value="Unassembled WGS sequence"/>
</dbReference>
<evidence type="ECO:0000313" key="10">
    <source>
        <dbReference type="EMBL" id="KAA1121714.1"/>
    </source>
</evidence>
<keyword evidence="10" id="KW-0378">Hydrolase</keyword>
<evidence type="ECO:0000256" key="2">
    <source>
        <dbReference type="ARBA" id="ARBA00022741"/>
    </source>
</evidence>
<evidence type="ECO:0000256" key="6">
    <source>
        <dbReference type="ARBA" id="ARBA00034617"/>
    </source>
</evidence>
<feature type="domain" description="Helicase C-terminal" evidence="9">
    <location>
        <begin position="275"/>
        <end position="435"/>
    </location>
</feature>
<dbReference type="SUPFAM" id="SSF52540">
    <property type="entry name" value="P-loop containing nucleoside triphosphate hydrolases"/>
    <property type="match status" value="1"/>
</dbReference>
<evidence type="ECO:0000313" key="11">
    <source>
        <dbReference type="Proteomes" id="UP000325313"/>
    </source>
</evidence>
<keyword evidence="3" id="KW-0067">ATP-binding</keyword>
<dbReference type="InterPro" id="IPR011545">
    <property type="entry name" value="DEAD/DEAH_box_helicase_dom"/>
</dbReference>
<dbReference type="Gene3D" id="3.40.50.300">
    <property type="entry name" value="P-loop containing nucleotide triphosphate hydrolases"/>
    <property type="match status" value="2"/>
</dbReference>
<accession>A0A5B0RA71</accession>
<dbReference type="GO" id="GO:0005694">
    <property type="term" value="C:chromosome"/>
    <property type="evidence" value="ECO:0007669"/>
    <property type="project" value="TreeGrafter"/>
</dbReference>
<comment type="caution">
    <text evidence="10">The sequence shown here is derived from an EMBL/GenBank/DDBJ whole genome shotgun (WGS) entry which is preliminary data.</text>
</comment>
<dbReference type="GO" id="GO:0005524">
    <property type="term" value="F:ATP binding"/>
    <property type="evidence" value="ECO:0007669"/>
    <property type="project" value="UniProtKB-KW"/>
</dbReference>
<evidence type="ECO:0000256" key="3">
    <source>
        <dbReference type="ARBA" id="ARBA00022840"/>
    </source>
</evidence>
<evidence type="ECO:0000259" key="9">
    <source>
        <dbReference type="PROSITE" id="PS51194"/>
    </source>
</evidence>
<keyword evidence="2" id="KW-0547">Nucleotide-binding</keyword>
<dbReference type="Pfam" id="PF00271">
    <property type="entry name" value="Helicase_C"/>
    <property type="match status" value="1"/>
</dbReference>
<dbReference type="SMART" id="SM00487">
    <property type="entry name" value="DEXDc"/>
    <property type="match status" value="1"/>
</dbReference>
<evidence type="ECO:0000259" key="8">
    <source>
        <dbReference type="PROSITE" id="PS51192"/>
    </source>
</evidence>
<dbReference type="GO" id="GO:0000724">
    <property type="term" value="P:double-strand break repair via homologous recombination"/>
    <property type="evidence" value="ECO:0007669"/>
    <property type="project" value="TreeGrafter"/>
</dbReference>
<dbReference type="PANTHER" id="PTHR13710:SF105">
    <property type="entry name" value="ATP-DEPENDENT DNA HELICASE Q1"/>
    <property type="match status" value="1"/>
</dbReference>
<evidence type="ECO:0000256" key="5">
    <source>
        <dbReference type="ARBA" id="ARBA00023235"/>
    </source>
</evidence>
<dbReference type="PANTHER" id="PTHR13710">
    <property type="entry name" value="DNA HELICASE RECQ FAMILY MEMBER"/>
    <property type="match status" value="1"/>
</dbReference>
<keyword evidence="10" id="KW-0347">Helicase</keyword>
<evidence type="ECO:0000256" key="7">
    <source>
        <dbReference type="ARBA" id="ARBA00034808"/>
    </source>
</evidence>